<evidence type="ECO:0000313" key="3">
    <source>
        <dbReference type="EMBL" id="QIK78571.1"/>
    </source>
</evidence>
<dbReference type="PIRSF" id="PIRSF015578">
    <property type="entry name" value="Myoinos-ppht_syn"/>
    <property type="match status" value="1"/>
</dbReference>
<dbReference type="Pfam" id="PF01658">
    <property type="entry name" value="Inos-1-P_synth"/>
    <property type="match status" value="1"/>
</dbReference>
<dbReference type="PANTHER" id="PTHR43125:SF1">
    <property type="entry name" value="INOSITOL-3-PHOSPHATE SYNTHASE"/>
    <property type="match status" value="1"/>
</dbReference>
<dbReference type="GO" id="GO:0004512">
    <property type="term" value="F:inositol-3-phosphate synthase activity"/>
    <property type="evidence" value="ECO:0007669"/>
    <property type="project" value="InterPro"/>
</dbReference>
<feature type="domain" description="Myo-inositol-1-phosphate synthase GAPDH-like" evidence="2">
    <location>
        <begin position="204"/>
        <end position="312"/>
    </location>
</feature>
<dbReference type="Gene3D" id="3.40.50.720">
    <property type="entry name" value="NAD(P)-binding Rossmann-like Domain"/>
    <property type="match status" value="1"/>
</dbReference>
<dbReference type="GO" id="GO:0006021">
    <property type="term" value="P:inositol biosynthetic process"/>
    <property type="evidence" value="ECO:0007669"/>
    <property type="project" value="InterPro"/>
</dbReference>
<dbReference type="RefSeq" id="WP_166410964.1">
    <property type="nucleotide sequence ID" value="NZ_CP049869.1"/>
</dbReference>
<dbReference type="InterPro" id="IPR036291">
    <property type="entry name" value="NAD(P)-bd_dom_sf"/>
</dbReference>
<dbReference type="KEGG" id="spii:G7077_06345"/>
<keyword evidence="4" id="KW-1185">Reference proteome</keyword>
<reference evidence="3 4" key="1">
    <citation type="submission" date="2020-03" db="EMBL/GenBank/DDBJ databases">
        <title>Sphingomonas sp. nov., isolated from fish.</title>
        <authorList>
            <person name="Hyun D.-W."/>
            <person name="Bae J.-W."/>
        </authorList>
    </citation>
    <scope>NUCLEOTIDE SEQUENCE [LARGE SCALE GENOMIC DNA]</scope>
    <source>
        <strain evidence="3 4">HDW15B</strain>
    </source>
</reference>
<dbReference type="Gene3D" id="3.30.360.10">
    <property type="entry name" value="Dihydrodipicolinate Reductase, domain 2"/>
    <property type="match status" value="1"/>
</dbReference>
<dbReference type="InterPro" id="IPR013021">
    <property type="entry name" value="Myo-inos-1-P_Synthase_GAPDH"/>
</dbReference>
<dbReference type="AlphaFoldDB" id="A0A6G7YPA8"/>
<dbReference type="InterPro" id="IPR002587">
    <property type="entry name" value="Myo-inos-1-P_Synthase"/>
</dbReference>
<evidence type="ECO:0000313" key="4">
    <source>
        <dbReference type="Proteomes" id="UP000503222"/>
    </source>
</evidence>
<evidence type="ECO:0000256" key="1">
    <source>
        <dbReference type="ARBA" id="ARBA00010813"/>
    </source>
</evidence>
<dbReference type="EMBL" id="CP049869">
    <property type="protein sequence ID" value="QIK78571.1"/>
    <property type="molecule type" value="Genomic_DNA"/>
</dbReference>
<protein>
    <submittedName>
        <fullName evidence="3">Inositol-3-phosphate synthase</fullName>
    </submittedName>
</protein>
<organism evidence="3 4">
    <name type="scientific">Sphingomonas piscis</name>
    <dbReference type="NCBI Taxonomy" id="2714943"/>
    <lineage>
        <taxon>Bacteria</taxon>
        <taxon>Pseudomonadati</taxon>
        <taxon>Pseudomonadota</taxon>
        <taxon>Alphaproteobacteria</taxon>
        <taxon>Sphingomonadales</taxon>
        <taxon>Sphingomonadaceae</taxon>
        <taxon>Sphingomonas</taxon>
    </lineage>
</organism>
<dbReference type="SUPFAM" id="SSF51735">
    <property type="entry name" value="NAD(P)-binding Rossmann-fold domains"/>
    <property type="match status" value="1"/>
</dbReference>
<evidence type="ECO:0000259" key="2">
    <source>
        <dbReference type="Pfam" id="PF01658"/>
    </source>
</evidence>
<proteinExistence type="inferred from homology"/>
<dbReference type="PANTHER" id="PTHR43125">
    <property type="entry name" value="INOSITOL-3-PHOSPHATE SYNTHASE"/>
    <property type="match status" value="1"/>
</dbReference>
<comment type="similarity">
    <text evidence="1">Belongs to the myo-inositol 1-phosphate synthase family.</text>
</comment>
<name>A0A6G7YPA8_9SPHN</name>
<dbReference type="Proteomes" id="UP000503222">
    <property type="component" value="Chromosome"/>
</dbReference>
<accession>A0A6G7YPA8</accession>
<dbReference type="SUPFAM" id="SSF55347">
    <property type="entry name" value="Glyceraldehyde-3-phosphate dehydrogenase-like, C-terminal domain"/>
    <property type="match status" value="1"/>
</dbReference>
<gene>
    <name evidence="3" type="ORF">G7077_06345</name>
</gene>
<dbReference type="GO" id="GO:0008654">
    <property type="term" value="P:phospholipid biosynthetic process"/>
    <property type="evidence" value="ECO:0007669"/>
    <property type="project" value="InterPro"/>
</dbReference>
<sequence>MLNPTRPINVALVGVGNCASSLVQGIAHYSNGGANEQIGLSHWDLGGYRPKDLRVVAAWDIDRRKVGRDVAQAIFEKPNCTAVFCDHVGETGAVVRMGKVLDGYSDHMAGHDDGRTFLLADGEREPTQEDVVEVLRETGTDVLVNYLPVGSQQATEFYAECALEAKVAFVNCIPVFIGSDEGWAKRFEEAGVPVIGDDIKAQVGATIVHRVLTDLFHKRGVKLDRTYQLNTGGNTDFLNMLNRERLKSKKISKTEAVQSVTEHRLDPENIHVGPSDYVAWQNDNKVCFLRMEGQLFGGVPMNLELRLSVEDSPNSAGVAIDMIRCAKAAKDRGLSGAIHPASTAFCKHPMRQVPDDEAFKDLEAFIRGE</sequence>
<dbReference type="InterPro" id="IPR052199">
    <property type="entry name" value="MIPS"/>
</dbReference>